<feature type="transmembrane region" description="Helical" evidence="1">
    <location>
        <begin position="224"/>
        <end position="244"/>
    </location>
</feature>
<name>A0A150INK4_9EURY</name>
<reference evidence="2 3" key="1">
    <citation type="journal article" date="2016" name="ISME J.">
        <title>Chasing the elusive Euryarchaeota class WSA2: genomes reveal a uniquely fastidious methyl-reducing methanogen.</title>
        <authorList>
            <person name="Nobu M.K."/>
            <person name="Narihiro T."/>
            <person name="Kuroda K."/>
            <person name="Mei R."/>
            <person name="Liu W.T."/>
        </authorList>
    </citation>
    <scope>NUCLEOTIDE SEQUENCE [LARGE SCALE GENOMIC DNA]</scope>
    <source>
        <strain evidence="2">U1lsi0528_Bin089</strain>
    </source>
</reference>
<organism evidence="2 3">
    <name type="scientific">Candidatus Methanofastidiosum methylothiophilum</name>
    <dbReference type="NCBI Taxonomy" id="1705564"/>
    <lineage>
        <taxon>Archaea</taxon>
        <taxon>Methanobacteriati</taxon>
        <taxon>Methanobacteriota</taxon>
        <taxon>Stenosarchaea group</taxon>
        <taxon>Candidatus Methanofastidiosia</taxon>
        <taxon>Candidatus Methanofastidiosales</taxon>
        <taxon>Candidatus Methanofastidiosaceae</taxon>
        <taxon>Candidatus Methanofastidiosum</taxon>
    </lineage>
</organism>
<proteinExistence type="predicted"/>
<keyword evidence="1" id="KW-1133">Transmembrane helix</keyword>
<accession>A0A150INK4</accession>
<evidence type="ECO:0000313" key="2">
    <source>
        <dbReference type="EMBL" id="KYC46405.1"/>
    </source>
</evidence>
<dbReference type="AlphaFoldDB" id="A0A150INK4"/>
<gene>
    <name evidence="2" type="ORF">AMQ74_01843</name>
</gene>
<evidence type="ECO:0000256" key="1">
    <source>
        <dbReference type="SAM" id="Phobius"/>
    </source>
</evidence>
<dbReference type="EMBL" id="LNGD01000215">
    <property type="protein sequence ID" value="KYC46405.1"/>
    <property type="molecule type" value="Genomic_DNA"/>
</dbReference>
<protein>
    <submittedName>
        <fullName evidence="2">Uncharacterized protein</fullName>
    </submittedName>
</protein>
<feature type="transmembrane region" description="Helical" evidence="1">
    <location>
        <begin position="250"/>
        <end position="272"/>
    </location>
</feature>
<evidence type="ECO:0000313" key="3">
    <source>
        <dbReference type="Proteomes" id="UP000075578"/>
    </source>
</evidence>
<keyword evidence="1" id="KW-0812">Transmembrane</keyword>
<feature type="transmembrane region" description="Helical" evidence="1">
    <location>
        <begin position="103"/>
        <end position="119"/>
    </location>
</feature>
<feature type="transmembrane region" description="Helical" evidence="1">
    <location>
        <begin position="62"/>
        <end position="83"/>
    </location>
</feature>
<feature type="transmembrane region" description="Helical" evidence="1">
    <location>
        <begin position="20"/>
        <end position="42"/>
    </location>
</feature>
<feature type="transmembrane region" description="Helical" evidence="1">
    <location>
        <begin position="160"/>
        <end position="180"/>
    </location>
</feature>
<dbReference type="Proteomes" id="UP000075578">
    <property type="component" value="Unassembled WGS sequence"/>
</dbReference>
<feature type="transmembrane region" description="Helical" evidence="1">
    <location>
        <begin position="125"/>
        <end position="144"/>
    </location>
</feature>
<feature type="transmembrane region" description="Helical" evidence="1">
    <location>
        <begin position="186"/>
        <end position="204"/>
    </location>
</feature>
<sequence>MLFFLNIAFKLKRITPPQLYLLGVIFGLYESWITKVLWSGYFDSNGPGLGTILGIGVSEFPVLVFFWHPVMSFIVPVLVFELLTRKIHISHASILTKTTRKTALIVISIVSLSAFIANGNKFNLLSSNISLVVTLVIILVFYSLSRRADLGVFNFGRRGFIALSLYLALLYILGFLFLLPERIPNTLAPYATIIVFYLLPILLFKKSKTTDMELIAADESRYSIRDLCIFTIITIVATNLATIFSKISSVVLTVSYLILEFVGIILFIYVVYKILNNIKS</sequence>
<keyword evidence="1" id="KW-0472">Membrane</keyword>
<comment type="caution">
    <text evidence="2">The sequence shown here is derived from an EMBL/GenBank/DDBJ whole genome shotgun (WGS) entry which is preliminary data.</text>
</comment>